<reference evidence="3 4" key="1">
    <citation type="submission" date="2018-08" db="EMBL/GenBank/DDBJ databases">
        <title>Erythrobacter zhengii sp.nov., a bacterium isolated from deep-sea sediment.</title>
        <authorList>
            <person name="Fang C."/>
            <person name="Wu Y.-H."/>
            <person name="Sun C."/>
            <person name="Wang H."/>
            <person name="Cheng H."/>
            <person name="Meng F.-X."/>
            <person name="Wang C.-S."/>
            <person name="Xu X.-W."/>
        </authorList>
    </citation>
    <scope>NUCLEOTIDE SEQUENCE [LARGE SCALE GENOMIC DNA]</scope>
    <source>
        <strain evidence="3 4">V18</strain>
    </source>
</reference>
<proteinExistence type="predicted"/>
<organism evidence="3 4">
    <name type="scientific">Aurantiacibacter zhengii</name>
    <dbReference type="NCBI Taxonomy" id="2307003"/>
    <lineage>
        <taxon>Bacteria</taxon>
        <taxon>Pseudomonadati</taxon>
        <taxon>Pseudomonadota</taxon>
        <taxon>Alphaproteobacteria</taxon>
        <taxon>Sphingomonadales</taxon>
        <taxon>Erythrobacteraceae</taxon>
        <taxon>Aurantiacibacter</taxon>
    </lineage>
</organism>
<keyword evidence="2" id="KW-0732">Signal</keyword>
<dbReference type="OrthoDB" id="7433207at2"/>
<feature type="signal peptide" evidence="2">
    <location>
        <begin position="1"/>
        <end position="20"/>
    </location>
</feature>
<dbReference type="AlphaFoldDB" id="A0A418NW97"/>
<comment type="caution">
    <text evidence="3">The sequence shown here is derived from an EMBL/GenBank/DDBJ whole genome shotgun (WGS) entry which is preliminary data.</text>
</comment>
<evidence type="ECO:0000256" key="2">
    <source>
        <dbReference type="SAM" id="SignalP"/>
    </source>
</evidence>
<name>A0A418NW97_9SPHN</name>
<dbReference type="Proteomes" id="UP000286576">
    <property type="component" value="Unassembled WGS sequence"/>
</dbReference>
<evidence type="ECO:0000313" key="3">
    <source>
        <dbReference type="EMBL" id="RIV88872.1"/>
    </source>
</evidence>
<sequence length="177" mass="18486">MHVSAIVVLCLGTMLAACSAAEEDVVDSEPTEPSTESVATAEPSPLPPAGEPVSAAIFGTWNATSARLSYPQGGAQAYGDKQLSALEQLSLTIDRGAARWQGAALEGDLSAYSSFTETCEQPEPDAAPSGDELVLLCEGGESFGPGSAEAPNIEFDGDDAFTIRWFDGVELDMRRAR</sequence>
<accession>A0A418NW97</accession>
<dbReference type="EMBL" id="QXFL01000001">
    <property type="protein sequence ID" value="RIV88872.1"/>
    <property type="molecule type" value="Genomic_DNA"/>
</dbReference>
<evidence type="ECO:0000256" key="1">
    <source>
        <dbReference type="SAM" id="MobiDB-lite"/>
    </source>
</evidence>
<feature type="region of interest" description="Disordered" evidence="1">
    <location>
        <begin position="25"/>
        <end position="51"/>
    </location>
</feature>
<evidence type="ECO:0000313" key="4">
    <source>
        <dbReference type="Proteomes" id="UP000286576"/>
    </source>
</evidence>
<feature type="chain" id="PRO_5019067291" description="Lipocalin-like domain-containing protein" evidence="2">
    <location>
        <begin position="21"/>
        <end position="177"/>
    </location>
</feature>
<protein>
    <recommendedName>
        <fullName evidence="5">Lipocalin-like domain-containing protein</fullName>
    </recommendedName>
</protein>
<gene>
    <name evidence="3" type="ORF">D2V07_00910</name>
</gene>
<keyword evidence="4" id="KW-1185">Reference proteome</keyword>
<dbReference type="RefSeq" id="WP_147366877.1">
    <property type="nucleotide sequence ID" value="NZ_CAWODQ010000001.1"/>
</dbReference>
<evidence type="ECO:0008006" key="5">
    <source>
        <dbReference type="Google" id="ProtNLM"/>
    </source>
</evidence>